<dbReference type="OrthoDB" id="20872at2759"/>
<dbReference type="AlphaFoldDB" id="A0A4D6LRA1"/>
<dbReference type="Gramene" id="Vigun02g130800.1.v1.2">
    <property type="protein sequence ID" value="Vigun02g130800.1.v1.2"/>
    <property type="gene ID" value="Vigun02g130800.v1.2"/>
</dbReference>
<keyword evidence="4" id="KW-1185">Reference proteome</keyword>
<keyword evidence="2" id="KW-0732">Signal</keyword>
<feature type="region of interest" description="Disordered" evidence="1">
    <location>
        <begin position="174"/>
        <end position="221"/>
    </location>
</feature>
<feature type="compositionally biased region" description="Basic and acidic residues" evidence="1">
    <location>
        <begin position="206"/>
        <end position="221"/>
    </location>
</feature>
<evidence type="ECO:0000256" key="1">
    <source>
        <dbReference type="SAM" id="MobiDB-lite"/>
    </source>
</evidence>
<feature type="compositionally biased region" description="Basic and acidic residues" evidence="1">
    <location>
        <begin position="30"/>
        <end position="41"/>
    </location>
</feature>
<feature type="region of interest" description="Disordered" evidence="1">
    <location>
        <begin position="289"/>
        <end position="312"/>
    </location>
</feature>
<dbReference type="EMBL" id="CP039348">
    <property type="protein sequence ID" value="QCD91031.1"/>
    <property type="molecule type" value="Genomic_DNA"/>
</dbReference>
<feature type="compositionally biased region" description="Polar residues" evidence="1">
    <location>
        <begin position="177"/>
        <end position="186"/>
    </location>
</feature>
<dbReference type="PANTHER" id="PTHR47372:SF33">
    <property type="entry name" value="LATE EMBRYOGENESIS ABUNDANT (LEA) PROTEIN-RELATED"/>
    <property type="match status" value="1"/>
</dbReference>
<feature type="chain" id="PRO_5020035759" evidence="2">
    <location>
        <begin position="22"/>
        <end position="312"/>
    </location>
</feature>
<evidence type="ECO:0000313" key="4">
    <source>
        <dbReference type="Proteomes" id="UP000501690"/>
    </source>
</evidence>
<feature type="region of interest" description="Disordered" evidence="1">
    <location>
        <begin position="28"/>
        <end position="107"/>
    </location>
</feature>
<feature type="signal peptide" evidence="2">
    <location>
        <begin position="1"/>
        <end position="21"/>
    </location>
</feature>
<sequence>MGSKKVVLLLMVFLAVCTVTCRPFDDDLGEETKEKSEEAKKFASGVQHDAEEKTQSFSDWTQNKFSESFGADEDKEKQPTENTMMDNIEDVATSAAGTMKSAASGASDYVSEKATGAMEAVSGAMAQGKEKIDDAYDGDSKIIKMPTDMDNVKDTMREKIGDTYDNAKENIERASDKASSMGQSAKESMENAYEEGKQKMNLASEKFSDGKASEVYDDESRDKVKAMDCGNMVVDGFDEANDSKDNTGVGNEYGRDKVAETFDQAKRAVEEAYESAKNKMTREAKAKYEAAKEKASDAAGYVGAKMRNTPNQ</sequence>
<evidence type="ECO:0000256" key="2">
    <source>
        <dbReference type="SAM" id="SignalP"/>
    </source>
</evidence>
<accession>A0A4D6LRA1</accession>
<name>A0A4D6LRA1_VIGUN</name>
<dbReference type="PANTHER" id="PTHR47372">
    <property type="entry name" value="DAUER UP-REGULATED-RELATED"/>
    <property type="match status" value="1"/>
</dbReference>
<gene>
    <name evidence="3" type="ORF">DEO72_LG4g1994</name>
</gene>
<evidence type="ECO:0000313" key="3">
    <source>
        <dbReference type="EMBL" id="QCD91031.1"/>
    </source>
</evidence>
<feature type="compositionally biased region" description="Polar residues" evidence="1">
    <location>
        <begin position="55"/>
        <end position="66"/>
    </location>
</feature>
<organism evidence="3 4">
    <name type="scientific">Vigna unguiculata</name>
    <name type="common">Cowpea</name>
    <dbReference type="NCBI Taxonomy" id="3917"/>
    <lineage>
        <taxon>Eukaryota</taxon>
        <taxon>Viridiplantae</taxon>
        <taxon>Streptophyta</taxon>
        <taxon>Embryophyta</taxon>
        <taxon>Tracheophyta</taxon>
        <taxon>Spermatophyta</taxon>
        <taxon>Magnoliopsida</taxon>
        <taxon>eudicotyledons</taxon>
        <taxon>Gunneridae</taxon>
        <taxon>Pentapetalae</taxon>
        <taxon>rosids</taxon>
        <taxon>fabids</taxon>
        <taxon>Fabales</taxon>
        <taxon>Fabaceae</taxon>
        <taxon>Papilionoideae</taxon>
        <taxon>50 kb inversion clade</taxon>
        <taxon>NPAAA clade</taxon>
        <taxon>indigoferoid/millettioid clade</taxon>
        <taxon>Phaseoleae</taxon>
        <taxon>Vigna</taxon>
    </lineage>
</organism>
<dbReference type="Proteomes" id="UP000501690">
    <property type="component" value="Linkage Group LG4"/>
</dbReference>
<protein>
    <submittedName>
        <fullName evidence="3">Synaptobrevin</fullName>
    </submittedName>
</protein>
<dbReference type="Gene3D" id="6.10.140.1430">
    <property type="match status" value="1"/>
</dbReference>
<reference evidence="3 4" key="1">
    <citation type="submission" date="2019-04" db="EMBL/GenBank/DDBJ databases">
        <title>An improved genome assembly and genetic linkage map for asparagus bean, Vigna unguiculata ssp. sesquipedialis.</title>
        <authorList>
            <person name="Xia Q."/>
            <person name="Zhang R."/>
            <person name="Dong Y."/>
        </authorList>
    </citation>
    <scope>NUCLEOTIDE SEQUENCE [LARGE SCALE GENOMIC DNA]</scope>
    <source>
        <tissue evidence="3">Leaf</tissue>
    </source>
</reference>
<proteinExistence type="predicted"/>